<dbReference type="GO" id="GO:0043138">
    <property type="term" value="F:3'-5' DNA helicase activity"/>
    <property type="evidence" value="ECO:0007669"/>
    <property type="project" value="UniProtKB-EC"/>
</dbReference>
<evidence type="ECO:0000313" key="11">
    <source>
        <dbReference type="EMBL" id="KZS96884.1"/>
    </source>
</evidence>
<feature type="compositionally biased region" description="Polar residues" evidence="8">
    <location>
        <begin position="1"/>
        <end position="10"/>
    </location>
</feature>
<dbReference type="GO" id="GO:0005524">
    <property type="term" value="F:ATP binding"/>
    <property type="evidence" value="ECO:0007669"/>
    <property type="project" value="UniProtKB-KW"/>
</dbReference>
<name>A0A164YG70_9AGAM</name>
<keyword evidence="2" id="KW-0547">Nucleotide-binding</keyword>
<feature type="compositionally biased region" description="Basic residues" evidence="8">
    <location>
        <begin position="11"/>
        <end position="22"/>
    </location>
</feature>
<dbReference type="PROSITE" id="PS51192">
    <property type="entry name" value="HELICASE_ATP_BIND_1"/>
    <property type="match status" value="1"/>
</dbReference>
<keyword evidence="4" id="KW-0067">ATP-binding</keyword>
<evidence type="ECO:0000256" key="7">
    <source>
        <dbReference type="ARBA" id="ARBA00034808"/>
    </source>
</evidence>
<dbReference type="SUPFAM" id="SSF52540">
    <property type="entry name" value="P-loop containing nucleoside triphosphate hydrolases"/>
    <property type="match status" value="1"/>
</dbReference>
<dbReference type="SMART" id="SM00487">
    <property type="entry name" value="DEXDc"/>
    <property type="match status" value="1"/>
</dbReference>
<dbReference type="GO" id="GO:0003677">
    <property type="term" value="F:DNA binding"/>
    <property type="evidence" value="ECO:0007669"/>
    <property type="project" value="UniProtKB-KW"/>
</dbReference>
<dbReference type="Pfam" id="PF00270">
    <property type="entry name" value="DEAD"/>
    <property type="match status" value="1"/>
</dbReference>
<evidence type="ECO:0000256" key="1">
    <source>
        <dbReference type="ARBA" id="ARBA00005446"/>
    </source>
</evidence>
<accession>A0A164YG70</accession>
<evidence type="ECO:0000256" key="4">
    <source>
        <dbReference type="ARBA" id="ARBA00022840"/>
    </source>
</evidence>
<feature type="domain" description="Helicase C-terminal" evidence="10">
    <location>
        <begin position="259"/>
        <end position="421"/>
    </location>
</feature>
<keyword evidence="5" id="KW-0238">DNA-binding</keyword>
<dbReference type="GO" id="GO:0000724">
    <property type="term" value="P:double-strand break repair via homologous recombination"/>
    <property type="evidence" value="ECO:0007669"/>
    <property type="project" value="TreeGrafter"/>
</dbReference>
<dbReference type="Proteomes" id="UP000076722">
    <property type="component" value="Unassembled WGS sequence"/>
</dbReference>
<feature type="region of interest" description="Disordered" evidence="8">
    <location>
        <begin position="1"/>
        <end position="32"/>
    </location>
</feature>
<keyword evidence="12" id="KW-1185">Reference proteome</keyword>
<dbReference type="InterPro" id="IPR001650">
    <property type="entry name" value="Helicase_C-like"/>
</dbReference>
<sequence length="445" mass="49463">MSASGQPSPSRTHKAPHGTRSKAAREGPRVPSWRTVSEKIKEELKLDFEPERWQLECIANIRAKKDVIFTAGTGYGKSLVIEGVASHYKTWTTIVICPLKALENDQVLSATAKGLRAVAVNEDTSKTPGLWNDIEQRQYQLVYISPEMALSPSFQRLWMNRVFREHISCIFVDEAHCIEEWGDDFRPEYRQLSILRSFTGTSVPFVACTATMTTHTFEVIWSTLGYGHRPFWGLDVGCRRDELTYVVKPLAARRDPVLEFIALLPKLDNNSLPSAIPKSILYLPTQGLCLKAMHLIQSALPSKLRDFVVPYSSIGSELFKTDVWEQLNSGKIRILCATEAAGMGCNVPDIDLTVVVGQSLTSLSVLVQRWGRAGRKREMKAKCVLLMPEWAFGELPSAYAVAKLKKKNGVGGDVDQQKNAGPSKAALAKRAKLQYGLDDVINAKG</sequence>
<dbReference type="CDD" id="cd17920">
    <property type="entry name" value="DEXHc_RecQ"/>
    <property type="match status" value="1"/>
</dbReference>
<comment type="catalytic activity">
    <reaction evidence="6">
        <text>Couples ATP hydrolysis with the unwinding of duplex DNA by translocating in the 3'-5' direction.</text>
        <dbReference type="EC" id="5.6.2.4"/>
    </reaction>
</comment>
<dbReference type="AlphaFoldDB" id="A0A164YG70"/>
<dbReference type="InterPro" id="IPR014001">
    <property type="entry name" value="Helicase_ATP-bd"/>
</dbReference>
<evidence type="ECO:0000256" key="5">
    <source>
        <dbReference type="ARBA" id="ARBA00023125"/>
    </source>
</evidence>
<dbReference type="GO" id="GO:0016787">
    <property type="term" value="F:hydrolase activity"/>
    <property type="evidence" value="ECO:0007669"/>
    <property type="project" value="UniProtKB-KW"/>
</dbReference>
<dbReference type="GO" id="GO:0005737">
    <property type="term" value="C:cytoplasm"/>
    <property type="evidence" value="ECO:0007669"/>
    <property type="project" value="TreeGrafter"/>
</dbReference>
<protein>
    <recommendedName>
        <fullName evidence="7">DNA 3'-5' helicase</fullName>
        <ecNumber evidence="7">5.6.2.4</ecNumber>
    </recommendedName>
</protein>
<evidence type="ECO:0000259" key="9">
    <source>
        <dbReference type="PROSITE" id="PS51192"/>
    </source>
</evidence>
<evidence type="ECO:0000256" key="3">
    <source>
        <dbReference type="ARBA" id="ARBA00022801"/>
    </source>
</evidence>
<evidence type="ECO:0000259" key="10">
    <source>
        <dbReference type="PROSITE" id="PS51194"/>
    </source>
</evidence>
<dbReference type="Pfam" id="PF00271">
    <property type="entry name" value="Helicase_C"/>
    <property type="match status" value="1"/>
</dbReference>
<feature type="domain" description="Helicase ATP-binding" evidence="9">
    <location>
        <begin position="58"/>
        <end position="230"/>
    </location>
</feature>
<evidence type="ECO:0000256" key="6">
    <source>
        <dbReference type="ARBA" id="ARBA00034617"/>
    </source>
</evidence>
<dbReference type="Gene3D" id="3.40.50.300">
    <property type="entry name" value="P-loop containing nucleotide triphosphate hydrolases"/>
    <property type="match status" value="2"/>
</dbReference>
<dbReference type="STRING" id="1314777.A0A164YG70"/>
<proteinExistence type="inferred from homology"/>
<dbReference type="GO" id="GO:0005634">
    <property type="term" value="C:nucleus"/>
    <property type="evidence" value="ECO:0007669"/>
    <property type="project" value="TreeGrafter"/>
</dbReference>
<dbReference type="EMBL" id="KV419398">
    <property type="protein sequence ID" value="KZS96884.1"/>
    <property type="molecule type" value="Genomic_DNA"/>
</dbReference>
<reference evidence="11 12" key="1">
    <citation type="journal article" date="2016" name="Mol. Biol. Evol.">
        <title>Comparative Genomics of Early-Diverging Mushroom-Forming Fungi Provides Insights into the Origins of Lignocellulose Decay Capabilities.</title>
        <authorList>
            <person name="Nagy L.G."/>
            <person name="Riley R."/>
            <person name="Tritt A."/>
            <person name="Adam C."/>
            <person name="Daum C."/>
            <person name="Floudas D."/>
            <person name="Sun H."/>
            <person name="Yadav J.S."/>
            <person name="Pangilinan J."/>
            <person name="Larsson K.H."/>
            <person name="Matsuura K."/>
            <person name="Barry K."/>
            <person name="Labutti K."/>
            <person name="Kuo R."/>
            <person name="Ohm R.A."/>
            <person name="Bhattacharya S.S."/>
            <person name="Shirouzu T."/>
            <person name="Yoshinaga Y."/>
            <person name="Martin F.M."/>
            <person name="Grigoriev I.V."/>
            <person name="Hibbett D.S."/>
        </authorList>
    </citation>
    <scope>NUCLEOTIDE SEQUENCE [LARGE SCALE GENOMIC DNA]</scope>
    <source>
        <strain evidence="11 12">HHB9708</strain>
    </source>
</reference>
<evidence type="ECO:0000313" key="12">
    <source>
        <dbReference type="Proteomes" id="UP000076722"/>
    </source>
</evidence>
<evidence type="ECO:0000256" key="8">
    <source>
        <dbReference type="SAM" id="MobiDB-lite"/>
    </source>
</evidence>
<dbReference type="InterPro" id="IPR011545">
    <property type="entry name" value="DEAD/DEAH_box_helicase_dom"/>
</dbReference>
<keyword evidence="3 11" id="KW-0378">Hydrolase</keyword>
<dbReference type="InterPro" id="IPR002464">
    <property type="entry name" value="DNA/RNA_helicase_DEAH_CS"/>
</dbReference>
<dbReference type="OrthoDB" id="5409596at2759"/>
<comment type="similarity">
    <text evidence="1">Belongs to the helicase family. RecQ subfamily.</text>
</comment>
<organism evidence="11 12">
    <name type="scientific">Sistotremastrum niveocremeum HHB9708</name>
    <dbReference type="NCBI Taxonomy" id="1314777"/>
    <lineage>
        <taxon>Eukaryota</taxon>
        <taxon>Fungi</taxon>
        <taxon>Dikarya</taxon>
        <taxon>Basidiomycota</taxon>
        <taxon>Agaricomycotina</taxon>
        <taxon>Agaricomycetes</taxon>
        <taxon>Sistotremastrales</taxon>
        <taxon>Sistotremastraceae</taxon>
        <taxon>Sertulicium</taxon>
        <taxon>Sertulicium niveocremeum</taxon>
    </lineage>
</organism>
<dbReference type="PROSITE" id="PS00690">
    <property type="entry name" value="DEAH_ATP_HELICASE"/>
    <property type="match status" value="1"/>
</dbReference>
<dbReference type="EC" id="5.6.2.4" evidence="7"/>
<dbReference type="GO" id="GO:0009378">
    <property type="term" value="F:four-way junction helicase activity"/>
    <property type="evidence" value="ECO:0007669"/>
    <property type="project" value="TreeGrafter"/>
</dbReference>
<gene>
    <name evidence="11" type="ORF">SISNIDRAFT_463621</name>
</gene>
<dbReference type="InterPro" id="IPR027417">
    <property type="entry name" value="P-loop_NTPase"/>
</dbReference>
<dbReference type="PANTHER" id="PTHR13710:SF120">
    <property type="entry name" value="BIFUNCTIONAL 3'-5' EXONUCLEASE_ATP-DEPENDENT HELICASE WRN"/>
    <property type="match status" value="1"/>
</dbReference>
<dbReference type="PROSITE" id="PS51194">
    <property type="entry name" value="HELICASE_CTER"/>
    <property type="match status" value="1"/>
</dbReference>
<dbReference type="GO" id="GO:0005694">
    <property type="term" value="C:chromosome"/>
    <property type="evidence" value="ECO:0007669"/>
    <property type="project" value="TreeGrafter"/>
</dbReference>
<dbReference type="PANTHER" id="PTHR13710">
    <property type="entry name" value="DNA HELICASE RECQ FAMILY MEMBER"/>
    <property type="match status" value="1"/>
</dbReference>
<dbReference type="SMART" id="SM00490">
    <property type="entry name" value="HELICc"/>
    <property type="match status" value="1"/>
</dbReference>
<evidence type="ECO:0000256" key="2">
    <source>
        <dbReference type="ARBA" id="ARBA00022741"/>
    </source>
</evidence>